<organism evidence="2 3">
    <name type="scientific">Hartmannibacter diazotrophicus</name>
    <dbReference type="NCBI Taxonomy" id="1482074"/>
    <lineage>
        <taxon>Bacteria</taxon>
        <taxon>Pseudomonadati</taxon>
        <taxon>Pseudomonadota</taxon>
        <taxon>Alphaproteobacteria</taxon>
        <taxon>Hyphomicrobiales</taxon>
        <taxon>Pleomorphomonadaceae</taxon>
        <taxon>Hartmannibacter</taxon>
    </lineage>
</organism>
<dbReference type="Proteomes" id="UP000223606">
    <property type="component" value="Chromosome 1"/>
</dbReference>
<keyword evidence="3" id="KW-1185">Reference proteome</keyword>
<dbReference type="EMBL" id="LT960614">
    <property type="protein sequence ID" value="SON56732.1"/>
    <property type="molecule type" value="Genomic_DNA"/>
</dbReference>
<protein>
    <submittedName>
        <fullName evidence="2">Uncharacterized protein</fullName>
    </submittedName>
</protein>
<evidence type="ECO:0000313" key="2">
    <source>
        <dbReference type="EMBL" id="SON56732.1"/>
    </source>
</evidence>
<dbReference type="OrthoDB" id="9803893at2"/>
<dbReference type="AlphaFoldDB" id="A0A2C9D8T9"/>
<reference evidence="3" key="1">
    <citation type="submission" date="2017-09" db="EMBL/GenBank/DDBJ databases">
        <title>Genome sequence of Nannocystis excedens DSM 71.</title>
        <authorList>
            <person name="Blom J."/>
        </authorList>
    </citation>
    <scope>NUCLEOTIDE SEQUENCE [LARGE SCALE GENOMIC DNA]</scope>
    <source>
        <strain evidence="3">type strain: E19</strain>
    </source>
</reference>
<sequence>MTGDRKTEPPFGLDMDFGEALERFARTDPKEVAESIERSKQKKPPQDETLRRPKTSRSREDKSSSSGRQRKP</sequence>
<evidence type="ECO:0000313" key="3">
    <source>
        <dbReference type="Proteomes" id="UP000223606"/>
    </source>
</evidence>
<feature type="region of interest" description="Disordered" evidence="1">
    <location>
        <begin position="1"/>
        <end position="72"/>
    </location>
</feature>
<feature type="compositionally biased region" description="Basic and acidic residues" evidence="1">
    <location>
        <begin position="20"/>
        <end position="63"/>
    </location>
</feature>
<name>A0A2C9D8T9_9HYPH</name>
<dbReference type="RefSeq" id="WP_157775693.1">
    <property type="nucleotide sequence ID" value="NZ_LT960614.1"/>
</dbReference>
<proteinExistence type="predicted"/>
<evidence type="ECO:0000256" key="1">
    <source>
        <dbReference type="SAM" id="MobiDB-lite"/>
    </source>
</evidence>
<gene>
    <name evidence="2" type="ORF">HDIA_3191</name>
</gene>
<accession>A0A2C9D8T9</accession>
<dbReference type="KEGG" id="hdi:HDIA_3191"/>